<evidence type="ECO:0000256" key="1">
    <source>
        <dbReference type="ARBA" id="ARBA00004370"/>
    </source>
</evidence>
<evidence type="ECO:0000256" key="3">
    <source>
        <dbReference type="ARBA" id="ARBA00022692"/>
    </source>
</evidence>
<keyword evidence="6" id="KW-1003">Cell membrane</keyword>
<comment type="caution">
    <text evidence="7">The sequence shown here is derived from an EMBL/GenBank/DDBJ whole genome shotgun (WGS) entry which is preliminary data.</text>
</comment>
<dbReference type="Proteomes" id="UP000245680">
    <property type="component" value="Unassembled WGS sequence"/>
</dbReference>
<dbReference type="PROSITE" id="PS50895">
    <property type="entry name" value="SURF1"/>
    <property type="match status" value="1"/>
</dbReference>
<comment type="caution">
    <text evidence="6">Lacks conserved residue(s) required for the propagation of feature annotation.</text>
</comment>
<keyword evidence="4 6" id="KW-1133">Transmembrane helix</keyword>
<dbReference type="CDD" id="cd06662">
    <property type="entry name" value="SURF1"/>
    <property type="match status" value="1"/>
</dbReference>
<dbReference type="AlphaFoldDB" id="A0A2V2L648"/>
<keyword evidence="8" id="KW-1185">Reference proteome</keyword>
<evidence type="ECO:0000256" key="4">
    <source>
        <dbReference type="ARBA" id="ARBA00022989"/>
    </source>
</evidence>
<sequence>MRLLLPLMFGLAGTAILVWLGLWQMQRLDWKEAVLADMEAQMTGAPVAVPADPDPGADRYLPVQASGTIGAEEILVQASLKAVGPGYRVIAPFDLGARRILIDRGFIRQTDRDRPRPAVQATVTGNLHWPDEVDGFTPDPEGRLWFARDVPAMAAELGTDPVLLVVRRTDEAPLAVTPLPVDTAGIPNNHLQYAVTWFLLAIVWAGMTAFFAAQARRNRESEST</sequence>
<comment type="similarity">
    <text evidence="2 6">Belongs to the SURF1 family.</text>
</comment>
<reference evidence="7 8" key="1">
    <citation type="submission" date="2018-05" db="EMBL/GenBank/DDBJ databases">
        <title>Rhodobacteraceae gen. nov., sp. nov. isolated from sea water.</title>
        <authorList>
            <person name="Ren Y."/>
        </authorList>
    </citation>
    <scope>NUCLEOTIDE SEQUENCE [LARGE SCALE GENOMIC DNA]</scope>
    <source>
        <strain evidence="7 8">TG-679</strain>
    </source>
</reference>
<dbReference type="OrthoDB" id="6079986at2"/>
<proteinExistence type="inferred from homology"/>
<evidence type="ECO:0000313" key="7">
    <source>
        <dbReference type="EMBL" id="PWR00780.1"/>
    </source>
</evidence>
<evidence type="ECO:0000256" key="5">
    <source>
        <dbReference type="ARBA" id="ARBA00023136"/>
    </source>
</evidence>
<feature type="transmembrane region" description="Helical" evidence="6">
    <location>
        <begin position="194"/>
        <end position="213"/>
    </location>
</feature>
<keyword evidence="5 6" id="KW-0472">Membrane</keyword>
<organism evidence="7 8">
    <name type="scientific">Meridianimarinicoccus roseus</name>
    <dbReference type="NCBI Taxonomy" id="2072018"/>
    <lineage>
        <taxon>Bacteria</taxon>
        <taxon>Pseudomonadati</taxon>
        <taxon>Pseudomonadota</taxon>
        <taxon>Alphaproteobacteria</taxon>
        <taxon>Rhodobacterales</taxon>
        <taxon>Paracoccaceae</taxon>
        <taxon>Meridianimarinicoccus</taxon>
    </lineage>
</organism>
<dbReference type="InterPro" id="IPR002994">
    <property type="entry name" value="Surf1/Shy1"/>
</dbReference>
<dbReference type="EMBL" id="QGKU01000068">
    <property type="protein sequence ID" value="PWR00780.1"/>
    <property type="molecule type" value="Genomic_DNA"/>
</dbReference>
<gene>
    <name evidence="7" type="ORF">DKT77_19775</name>
</gene>
<dbReference type="PANTHER" id="PTHR23427">
    <property type="entry name" value="SURFEIT LOCUS PROTEIN"/>
    <property type="match status" value="1"/>
</dbReference>
<evidence type="ECO:0000256" key="2">
    <source>
        <dbReference type="ARBA" id="ARBA00007165"/>
    </source>
</evidence>
<dbReference type="PANTHER" id="PTHR23427:SF2">
    <property type="entry name" value="SURFEIT LOCUS PROTEIN 1"/>
    <property type="match status" value="1"/>
</dbReference>
<protein>
    <recommendedName>
        <fullName evidence="6">SURF1-like protein</fullName>
    </recommendedName>
</protein>
<keyword evidence="3 6" id="KW-0812">Transmembrane</keyword>
<evidence type="ECO:0000256" key="6">
    <source>
        <dbReference type="RuleBase" id="RU363076"/>
    </source>
</evidence>
<dbReference type="GO" id="GO:0005886">
    <property type="term" value="C:plasma membrane"/>
    <property type="evidence" value="ECO:0007669"/>
    <property type="project" value="UniProtKB-SubCell"/>
</dbReference>
<evidence type="ECO:0000313" key="8">
    <source>
        <dbReference type="Proteomes" id="UP000245680"/>
    </source>
</evidence>
<dbReference type="InterPro" id="IPR045214">
    <property type="entry name" value="Surf1/Surf4"/>
</dbReference>
<dbReference type="Pfam" id="PF02104">
    <property type="entry name" value="SURF1"/>
    <property type="match status" value="1"/>
</dbReference>
<name>A0A2V2L648_9RHOB</name>
<accession>A0A2V2L648</accession>
<dbReference type="RefSeq" id="WP_109813366.1">
    <property type="nucleotide sequence ID" value="NZ_QGKU01000068.1"/>
</dbReference>
<comment type="subcellular location">
    <subcellularLocation>
        <location evidence="6">Cell membrane</location>
        <topology evidence="6">Multi-pass membrane protein</topology>
    </subcellularLocation>
    <subcellularLocation>
        <location evidence="1">Membrane</location>
    </subcellularLocation>
</comment>